<dbReference type="InterPro" id="IPR046450">
    <property type="entry name" value="PA_dom_sf"/>
</dbReference>
<evidence type="ECO:0000259" key="5">
    <source>
        <dbReference type="Pfam" id="PF04253"/>
    </source>
</evidence>
<sequence length="859" mass="95544">MGDDKFEYKSLPIPTYEEATAQASSSRSDLGDGTDVERQGLLGRQSSNYHPPTVESERGSLDGLASSASGSSRGSTDELRRELDQMDVDDSGQGSSTGSRSRFRHHFSKRISSLTRTLSAMQRPLRRYLPPMPSFRMTINLQDTGSHIKSHGCLMMLRLFALLLVATLVYVFFIGDVFNLNNRMVMGQSYSASSVENFIQGHINATNIAENLKLVAGNTRVAGTEGSFVLAEWIEHEFHKAGFDSVKREEYQVYLNYPREDGRRVAIVDPPDKAWEAFLEENQAQYPAFHGHSKSGNVTGPLVYANFGSREDFQLLANKGISVNGSIALVRYYGSEGDRALKIKAAELAGAVGCIIYSDPAQDGFTQGPEYPKGRFMPADGVQRGGVSLMSHIVGDVLSPGFASTPDEKRRLSPAESPALVQIPSLPIAWRDAQRLLQAIQGHGFKAPDGWIGAVPQIPEWWTGDQHSPTVHLMNLQDEVDRRPIYNVHGTILGLEERDKKIIVGNHRDAWCLGSVDPGSGTAVFMELIRVFGELLTYGWRPLRTIEFVSWDGEEYNLIGSTEHVEKEVDNLRANGYAYLNVDVGVSGSNFRASGSPVFERSVHQILGRLSDPIANKTLKELWDDKGQRLTPLGAGSDYVAFQDIAGTSSIDFGFEGEAYPYHSCYETYDWMEKFGDPDFVYHKMLAQFWALLLLDVSENPMLPFDMEAYGKAISGWVKDLDDFVHSKNAEVDLQPMYNAAAELEANTARFQSWNDVWHDTVWGSGGYESNVMAIQRVKHNARMAHFDTHLLDLAADGGIPNRTQFRHVVFGPELWSGYDASIFPAIRDTINTGNWTLAQHWIDRVADTIHTASDKLLN</sequence>
<dbReference type="PANTHER" id="PTHR10404">
    <property type="entry name" value="N-ACETYLATED-ALPHA-LINKED ACIDIC DIPEPTIDASE"/>
    <property type="match status" value="1"/>
</dbReference>
<dbReference type="OrthoDB" id="5841748at2759"/>
<feature type="domain" description="PA" evidence="4">
    <location>
        <begin position="298"/>
        <end position="385"/>
    </location>
</feature>
<dbReference type="Proteomes" id="UP000019376">
    <property type="component" value="Unassembled WGS sequence"/>
</dbReference>
<dbReference type="CDD" id="cd02121">
    <property type="entry name" value="PA_GCPII_like"/>
    <property type="match status" value="1"/>
</dbReference>
<dbReference type="AlphaFoldDB" id="S7ZMQ8"/>
<dbReference type="EMBL" id="KB644412">
    <property type="protein sequence ID" value="EPS29966.1"/>
    <property type="molecule type" value="Genomic_DNA"/>
</dbReference>
<keyword evidence="3" id="KW-0472">Membrane</keyword>
<dbReference type="Pfam" id="PF04253">
    <property type="entry name" value="TFR_dimer"/>
    <property type="match status" value="1"/>
</dbReference>
<dbReference type="Gene3D" id="3.50.30.30">
    <property type="match status" value="1"/>
</dbReference>
<dbReference type="CDD" id="cd08022">
    <property type="entry name" value="M28_PSMA_like"/>
    <property type="match status" value="1"/>
</dbReference>
<dbReference type="InterPro" id="IPR007365">
    <property type="entry name" value="TFR-like_dimer_dom"/>
</dbReference>
<dbReference type="PANTHER" id="PTHR10404:SF71">
    <property type="entry name" value="CARBOXYPEPTIDASE TRE2, PUTATIVE (AFU_ORTHOLOGUE AFUA_3G10650)-RELATED"/>
    <property type="match status" value="1"/>
</dbReference>
<dbReference type="FunFam" id="3.40.630.10:FF:000101">
    <property type="entry name" value="N-acetylated alpha-linked acidic dipeptidase like 1"/>
    <property type="match status" value="1"/>
</dbReference>
<reference evidence="7 8" key="1">
    <citation type="journal article" date="2013" name="PLoS ONE">
        <title>Genomic and secretomic analyses reveal unique features of the lignocellulolytic enzyme system of Penicillium decumbens.</title>
        <authorList>
            <person name="Liu G."/>
            <person name="Zhang L."/>
            <person name="Wei X."/>
            <person name="Zou G."/>
            <person name="Qin Y."/>
            <person name="Ma L."/>
            <person name="Li J."/>
            <person name="Zheng H."/>
            <person name="Wang S."/>
            <person name="Wang C."/>
            <person name="Xun L."/>
            <person name="Zhao G.-P."/>
            <person name="Zhou Z."/>
            <person name="Qu Y."/>
        </authorList>
    </citation>
    <scope>NUCLEOTIDE SEQUENCE [LARGE SCALE GENOMIC DNA]</scope>
    <source>
        <strain evidence="8">114-2 / CGMCC 5302</strain>
    </source>
</reference>
<keyword evidence="3" id="KW-1133">Transmembrane helix</keyword>
<dbReference type="InterPro" id="IPR003137">
    <property type="entry name" value="PA_domain"/>
</dbReference>
<feature type="domain" description="Transferrin receptor-like dimerisation" evidence="5">
    <location>
        <begin position="732"/>
        <end position="857"/>
    </location>
</feature>
<protein>
    <submittedName>
        <fullName evidence="7">Uncharacterized protein</fullName>
    </submittedName>
</protein>
<dbReference type="SUPFAM" id="SSF53187">
    <property type="entry name" value="Zn-dependent exopeptidases"/>
    <property type="match status" value="1"/>
</dbReference>
<accession>S7ZMQ8</accession>
<dbReference type="InterPro" id="IPR007484">
    <property type="entry name" value="Peptidase_M28"/>
</dbReference>
<dbReference type="Pfam" id="PF04389">
    <property type="entry name" value="Peptidase_M28"/>
    <property type="match status" value="1"/>
</dbReference>
<dbReference type="Gene3D" id="3.40.630.10">
    <property type="entry name" value="Zn peptidases"/>
    <property type="match status" value="1"/>
</dbReference>
<organism evidence="7 8">
    <name type="scientific">Penicillium oxalicum (strain 114-2 / CGMCC 5302)</name>
    <name type="common">Penicillium decumbens</name>
    <dbReference type="NCBI Taxonomy" id="933388"/>
    <lineage>
        <taxon>Eukaryota</taxon>
        <taxon>Fungi</taxon>
        <taxon>Dikarya</taxon>
        <taxon>Ascomycota</taxon>
        <taxon>Pezizomycotina</taxon>
        <taxon>Eurotiomycetes</taxon>
        <taxon>Eurotiomycetidae</taxon>
        <taxon>Eurotiales</taxon>
        <taxon>Aspergillaceae</taxon>
        <taxon>Penicillium</taxon>
    </lineage>
</organism>
<evidence type="ECO:0000313" key="7">
    <source>
        <dbReference type="EMBL" id="EPS29966.1"/>
    </source>
</evidence>
<dbReference type="Gene3D" id="1.20.930.40">
    <property type="entry name" value="Transferrin receptor-like, dimerisation domain"/>
    <property type="match status" value="1"/>
</dbReference>
<feature type="transmembrane region" description="Helical" evidence="3">
    <location>
        <begin position="159"/>
        <end position="178"/>
    </location>
</feature>
<dbReference type="InterPro" id="IPR039373">
    <property type="entry name" value="Peptidase_M28B"/>
</dbReference>
<evidence type="ECO:0000256" key="2">
    <source>
        <dbReference type="SAM" id="MobiDB-lite"/>
    </source>
</evidence>
<evidence type="ECO:0000256" key="3">
    <source>
        <dbReference type="SAM" id="Phobius"/>
    </source>
</evidence>
<dbReference type="SUPFAM" id="SSF47672">
    <property type="entry name" value="Transferrin receptor-like dimerisation domain"/>
    <property type="match status" value="1"/>
</dbReference>
<keyword evidence="3" id="KW-0812">Transmembrane</keyword>
<comment type="similarity">
    <text evidence="1">Belongs to the peptidase M28 family. M28B subfamily.</text>
</comment>
<dbReference type="eggNOG" id="KOG2195">
    <property type="taxonomic scope" value="Eukaryota"/>
</dbReference>
<dbReference type="SUPFAM" id="SSF52025">
    <property type="entry name" value="PA domain"/>
    <property type="match status" value="1"/>
</dbReference>
<gene>
    <name evidence="7" type="ORF">PDE_04916</name>
</gene>
<dbReference type="GO" id="GO:0004180">
    <property type="term" value="F:carboxypeptidase activity"/>
    <property type="evidence" value="ECO:0007669"/>
    <property type="project" value="TreeGrafter"/>
</dbReference>
<evidence type="ECO:0000256" key="1">
    <source>
        <dbReference type="ARBA" id="ARBA00005634"/>
    </source>
</evidence>
<feature type="region of interest" description="Disordered" evidence="2">
    <location>
        <begin position="1"/>
        <end position="79"/>
    </location>
</feature>
<feature type="compositionally biased region" description="Low complexity" evidence="2">
    <location>
        <begin position="61"/>
        <end position="74"/>
    </location>
</feature>
<name>S7ZMQ8_PENO1</name>
<dbReference type="HOGENOM" id="CLU_005688_1_0_1"/>
<dbReference type="FunFam" id="3.50.30.30:FF:000029">
    <property type="entry name" value="Glutamate carboxypeptidase Tre2, putative"/>
    <property type="match status" value="1"/>
</dbReference>
<dbReference type="STRING" id="933388.S7ZMQ8"/>
<dbReference type="Pfam" id="PF02225">
    <property type="entry name" value="PA"/>
    <property type="match status" value="1"/>
</dbReference>
<evidence type="ECO:0000259" key="6">
    <source>
        <dbReference type="Pfam" id="PF04389"/>
    </source>
</evidence>
<feature type="domain" description="Peptidase M28" evidence="6">
    <location>
        <begin position="487"/>
        <end position="670"/>
    </location>
</feature>
<dbReference type="InterPro" id="IPR036757">
    <property type="entry name" value="TFR-like_dimer_dom_sf"/>
</dbReference>
<proteinExistence type="inferred from homology"/>
<evidence type="ECO:0000313" key="8">
    <source>
        <dbReference type="Proteomes" id="UP000019376"/>
    </source>
</evidence>
<evidence type="ECO:0000259" key="4">
    <source>
        <dbReference type="Pfam" id="PF02225"/>
    </source>
</evidence>
<keyword evidence="8" id="KW-1185">Reference proteome</keyword>
<dbReference type="PhylomeDB" id="S7ZMQ8"/>